<dbReference type="InterPro" id="IPR044153">
    <property type="entry name" value="PIN_Pae0151-like"/>
</dbReference>
<dbReference type="InterPro" id="IPR002716">
    <property type="entry name" value="PIN_dom"/>
</dbReference>
<comment type="similarity">
    <text evidence="6">Belongs to the PINc/VapC protein family.</text>
</comment>
<dbReference type="SUPFAM" id="SSF88723">
    <property type="entry name" value="PIN domain-like"/>
    <property type="match status" value="1"/>
</dbReference>
<dbReference type="GO" id="GO:0090729">
    <property type="term" value="F:toxin activity"/>
    <property type="evidence" value="ECO:0007669"/>
    <property type="project" value="UniProtKB-KW"/>
</dbReference>
<keyword evidence="1 6" id="KW-1277">Toxin-antitoxin system</keyword>
<dbReference type="InterPro" id="IPR022907">
    <property type="entry name" value="VapC_family"/>
</dbReference>
<evidence type="ECO:0000256" key="2">
    <source>
        <dbReference type="ARBA" id="ARBA00022722"/>
    </source>
</evidence>
<dbReference type="EMBL" id="CP027668">
    <property type="protein sequence ID" value="AVO44787.1"/>
    <property type="molecule type" value="Genomic_DNA"/>
</dbReference>
<dbReference type="Gene3D" id="3.40.50.1010">
    <property type="entry name" value="5'-nuclease"/>
    <property type="match status" value="1"/>
</dbReference>
<organism evidence="8 9">
    <name type="scientific">Phreatobacter cathodiphilus</name>
    <dbReference type="NCBI Taxonomy" id="1868589"/>
    <lineage>
        <taxon>Bacteria</taxon>
        <taxon>Pseudomonadati</taxon>
        <taxon>Pseudomonadota</taxon>
        <taxon>Alphaproteobacteria</taxon>
        <taxon>Hyphomicrobiales</taxon>
        <taxon>Phreatobacteraceae</taxon>
        <taxon>Phreatobacter</taxon>
    </lineage>
</organism>
<comment type="function">
    <text evidence="6">Toxic component of a toxin-antitoxin (TA) system. An RNase.</text>
</comment>
<evidence type="ECO:0000256" key="5">
    <source>
        <dbReference type="ARBA" id="ARBA00022842"/>
    </source>
</evidence>
<protein>
    <recommendedName>
        <fullName evidence="6">Ribonuclease VapC</fullName>
        <shortName evidence="6">RNase VapC</shortName>
        <ecNumber evidence="6">3.1.-.-</ecNumber>
    </recommendedName>
    <alternativeName>
        <fullName evidence="6">Toxin VapC</fullName>
    </alternativeName>
</protein>
<name>A0A2S0N9V7_9HYPH</name>
<feature type="domain" description="PIN" evidence="7">
    <location>
        <begin position="2"/>
        <end position="120"/>
    </location>
</feature>
<dbReference type="GO" id="GO:0016787">
    <property type="term" value="F:hydrolase activity"/>
    <property type="evidence" value="ECO:0007669"/>
    <property type="project" value="UniProtKB-KW"/>
</dbReference>
<evidence type="ECO:0000256" key="4">
    <source>
        <dbReference type="ARBA" id="ARBA00022801"/>
    </source>
</evidence>
<comment type="cofactor">
    <cofactor evidence="6">
        <name>Mg(2+)</name>
        <dbReference type="ChEBI" id="CHEBI:18420"/>
    </cofactor>
</comment>
<dbReference type="PANTHER" id="PTHR35901:SF1">
    <property type="entry name" value="EXONUCLEASE VAPC9"/>
    <property type="match status" value="1"/>
</dbReference>
<keyword evidence="5 6" id="KW-0460">Magnesium</keyword>
<evidence type="ECO:0000259" key="7">
    <source>
        <dbReference type="Pfam" id="PF01850"/>
    </source>
</evidence>
<proteinExistence type="inferred from homology"/>
<feature type="binding site" evidence="6">
    <location>
        <position position="5"/>
    </location>
    <ligand>
        <name>Mg(2+)</name>
        <dbReference type="ChEBI" id="CHEBI:18420"/>
    </ligand>
</feature>
<keyword evidence="3 6" id="KW-0479">Metal-binding</keyword>
<dbReference type="CDD" id="cd09873">
    <property type="entry name" value="PIN_Pae0151-like"/>
    <property type="match status" value="1"/>
</dbReference>
<reference evidence="8 9" key="1">
    <citation type="submission" date="2018-03" db="EMBL/GenBank/DDBJ databases">
        <title>Genome sequencing of Phreatobacter sp.</title>
        <authorList>
            <person name="Kim S.-J."/>
            <person name="Heo J."/>
            <person name="Kwon S.-W."/>
        </authorList>
    </citation>
    <scope>NUCLEOTIDE SEQUENCE [LARGE SCALE GENOMIC DNA]</scope>
    <source>
        <strain evidence="8 9">S-12</strain>
    </source>
</reference>
<dbReference type="PANTHER" id="PTHR35901">
    <property type="entry name" value="RIBONUCLEASE VAPC3"/>
    <property type="match status" value="1"/>
</dbReference>
<sequence>MIVADTNVIAYLLIPSPFTEMAEQLYTQDTEWVAPALWRSEFRNVLSLYMRRSLLSLDQAVALQEEAEDLLRGNEYDVVSADVLALSRDSGCSAYDCEFVVLARFLGVPLVTADRRLARAFPQYARPLETAAG</sequence>
<dbReference type="Pfam" id="PF01850">
    <property type="entry name" value="PIN"/>
    <property type="match status" value="1"/>
</dbReference>
<dbReference type="KEGG" id="phr:C6569_06785"/>
<dbReference type="Proteomes" id="UP000237889">
    <property type="component" value="Chromosome"/>
</dbReference>
<dbReference type="GO" id="GO:0004540">
    <property type="term" value="F:RNA nuclease activity"/>
    <property type="evidence" value="ECO:0007669"/>
    <property type="project" value="InterPro"/>
</dbReference>
<evidence type="ECO:0000256" key="1">
    <source>
        <dbReference type="ARBA" id="ARBA00022649"/>
    </source>
</evidence>
<dbReference type="EC" id="3.1.-.-" evidence="6"/>
<dbReference type="RefSeq" id="WP_106748128.1">
    <property type="nucleotide sequence ID" value="NZ_CP027668.1"/>
</dbReference>
<dbReference type="AlphaFoldDB" id="A0A2S0N9V7"/>
<dbReference type="HAMAP" id="MF_00265">
    <property type="entry name" value="VapC_Nob1"/>
    <property type="match status" value="1"/>
</dbReference>
<keyword evidence="6" id="KW-0800">Toxin</keyword>
<feature type="binding site" evidence="6">
    <location>
        <position position="96"/>
    </location>
    <ligand>
        <name>Mg(2+)</name>
        <dbReference type="ChEBI" id="CHEBI:18420"/>
    </ligand>
</feature>
<dbReference type="InterPro" id="IPR029060">
    <property type="entry name" value="PIN-like_dom_sf"/>
</dbReference>
<dbReference type="InterPro" id="IPR051619">
    <property type="entry name" value="TypeII_TA_RNase_PINc/VapC"/>
</dbReference>
<keyword evidence="9" id="KW-1185">Reference proteome</keyword>
<evidence type="ECO:0000313" key="8">
    <source>
        <dbReference type="EMBL" id="AVO44787.1"/>
    </source>
</evidence>
<evidence type="ECO:0000256" key="3">
    <source>
        <dbReference type="ARBA" id="ARBA00022723"/>
    </source>
</evidence>
<evidence type="ECO:0000256" key="6">
    <source>
        <dbReference type="HAMAP-Rule" id="MF_00265"/>
    </source>
</evidence>
<keyword evidence="4 6" id="KW-0378">Hydrolase</keyword>
<evidence type="ECO:0000313" key="9">
    <source>
        <dbReference type="Proteomes" id="UP000237889"/>
    </source>
</evidence>
<keyword evidence="2 6" id="KW-0540">Nuclease</keyword>
<dbReference type="GO" id="GO:0000287">
    <property type="term" value="F:magnesium ion binding"/>
    <property type="evidence" value="ECO:0007669"/>
    <property type="project" value="UniProtKB-UniRule"/>
</dbReference>
<accession>A0A2S0N9V7</accession>
<dbReference type="OrthoDB" id="1524147at2"/>
<gene>
    <name evidence="6" type="primary">vapC</name>
    <name evidence="8" type="ORF">C6569_06785</name>
</gene>